<reference evidence="6 7" key="1">
    <citation type="submission" date="2018-06" db="EMBL/GenBank/DDBJ databases">
        <title>Complete Genomes of Monosporascus.</title>
        <authorList>
            <person name="Robinson A.J."/>
            <person name="Natvig D.O."/>
        </authorList>
    </citation>
    <scope>NUCLEOTIDE SEQUENCE [LARGE SCALE GENOMIC DNA]</scope>
    <source>
        <strain evidence="6 7">CBS 609.92</strain>
    </source>
</reference>
<organism evidence="6 7">
    <name type="scientific">Monosporascus cannonballus</name>
    <dbReference type="NCBI Taxonomy" id="155416"/>
    <lineage>
        <taxon>Eukaryota</taxon>
        <taxon>Fungi</taxon>
        <taxon>Dikarya</taxon>
        <taxon>Ascomycota</taxon>
        <taxon>Pezizomycotina</taxon>
        <taxon>Sordariomycetes</taxon>
        <taxon>Xylariomycetidae</taxon>
        <taxon>Xylariales</taxon>
        <taxon>Xylariales incertae sedis</taxon>
        <taxon>Monosporascus</taxon>
    </lineage>
</organism>
<feature type="transmembrane region" description="Helical" evidence="5">
    <location>
        <begin position="126"/>
        <end position="150"/>
    </location>
</feature>
<dbReference type="PANTHER" id="PTHR31465:SF35">
    <property type="entry name" value="RTA1 DOMAIN PROTEIN-RELATED"/>
    <property type="match status" value="1"/>
</dbReference>
<evidence type="ECO:0008006" key="8">
    <source>
        <dbReference type="Google" id="ProtNLM"/>
    </source>
</evidence>
<evidence type="ECO:0000313" key="6">
    <source>
        <dbReference type="EMBL" id="RYO76274.1"/>
    </source>
</evidence>
<evidence type="ECO:0000256" key="2">
    <source>
        <dbReference type="ARBA" id="ARBA00022692"/>
    </source>
</evidence>
<comment type="subcellular location">
    <subcellularLocation>
        <location evidence="1">Membrane</location>
        <topology evidence="1">Multi-pass membrane protein</topology>
    </subcellularLocation>
</comment>
<accession>A0ABY0GSA1</accession>
<evidence type="ECO:0000256" key="1">
    <source>
        <dbReference type="ARBA" id="ARBA00004141"/>
    </source>
</evidence>
<proteinExistence type="predicted"/>
<evidence type="ECO:0000256" key="5">
    <source>
        <dbReference type="SAM" id="Phobius"/>
    </source>
</evidence>
<dbReference type="Pfam" id="PF04479">
    <property type="entry name" value="RTA1"/>
    <property type="match status" value="1"/>
</dbReference>
<feature type="transmembrane region" description="Helical" evidence="5">
    <location>
        <begin position="162"/>
        <end position="185"/>
    </location>
</feature>
<gene>
    <name evidence="6" type="ORF">DL762_009832</name>
</gene>
<dbReference type="PANTHER" id="PTHR31465">
    <property type="entry name" value="PROTEIN RTA1-RELATED"/>
    <property type="match status" value="1"/>
</dbReference>
<feature type="transmembrane region" description="Helical" evidence="5">
    <location>
        <begin position="241"/>
        <end position="261"/>
    </location>
</feature>
<comment type="caution">
    <text evidence="6">The sequence shown here is derived from an EMBL/GenBank/DDBJ whole genome shotgun (WGS) entry which is preliminary data.</text>
</comment>
<evidence type="ECO:0000256" key="3">
    <source>
        <dbReference type="ARBA" id="ARBA00022989"/>
    </source>
</evidence>
<evidence type="ECO:0000313" key="7">
    <source>
        <dbReference type="Proteomes" id="UP000294003"/>
    </source>
</evidence>
<dbReference type="InterPro" id="IPR007568">
    <property type="entry name" value="RTA1"/>
</dbReference>
<name>A0ABY0GSA1_9PEZI</name>
<feature type="transmembrane region" description="Helical" evidence="5">
    <location>
        <begin position="206"/>
        <end position="226"/>
    </location>
</feature>
<evidence type="ECO:0000256" key="4">
    <source>
        <dbReference type="ARBA" id="ARBA00023136"/>
    </source>
</evidence>
<keyword evidence="3 5" id="KW-1133">Transmembrane helix</keyword>
<protein>
    <recommendedName>
        <fullName evidence="8">RTA1 domain protein</fullName>
    </recommendedName>
</protein>
<keyword evidence="7" id="KW-1185">Reference proteome</keyword>
<keyword evidence="2 5" id="KW-0812">Transmembrane</keyword>
<sequence length="291" mass="32517">MAEQQPTEGDFGFDFYHYDPSKAAATIFVVIFALSTAMHGYQLVKHRTWYFIPFFLGGICEAIGYVGRIMASTETPDWTLGPYIMQTILILVAAAMFAASIYMVLGRLVRLLQAEHLAFIPVRWTSKIFVTADVISILMQCAGGAMLAIAETMDAFQTGENIIVGGLFVQLVAFGVFIAVAGVFYARITKNPTRAADTVDAPWRSYLWVMFGTTALILIRSVFRVIEYLQGNDGYLMSREIYLYIFDAVLMLIVMVLYNVYHPSRIIITSKGTKDDGFQSVYSSEVELQSV</sequence>
<keyword evidence="4 5" id="KW-0472">Membrane</keyword>
<feature type="transmembrane region" description="Helical" evidence="5">
    <location>
        <begin position="83"/>
        <end position="105"/>
    </location>
</feature>
<feature type="transmembrane region" description="Helical" evidence="5">
    <location>
        <begin position="23"/>
        <end position="41"/>
    </location>
</feature>
<dbReference type="EMBL" id="QJNS01000607">
    <property type="protein sequence ID" value="RYO76274.1"/>
    <property type="molecule type" value="Genomic_DNA"/>
</dbReference>
<dbReference type="Proteomes" id="UP000294003">
    <property type="component" value="Unassembled WGS sequence"/>
</dbReference>
<feature type="transmembrane region" description="Helical" evidence="5">
    <location>
        <begin position="48"/>
        <end position="71"/>
    </location>
</feature>